<evidence type="ECO:0000256" key="4">
    <source>
        <dbReference type="ARBA" id="ARBA00022989"/>
    </source>
</evidence>
<evidence type="ECO:0000256" key="3">
    <source>
        <dbReference type="ARBA" id="ARBA00022692"/>
    </source>
</evidence>
<evidence type="ECO:0000313" key="9">
    <source>
        <dbReference type="Proteomes" id="UP000243579"/>
    </source>
</evidence>
<feature type="transmembrane region" description="Helical" evidence="7">
    <location>
        <begin position="263"/>
        <end position="289"/>
    </location>
</feature>
<dbReference type="PANTHER" id="PTHR12841">
    <property type="entry name" value="PROTEIN UNC-50 HOMOLOG"/>
    <property type="match status" value="1"/>
</dbReference>
<feature type="transmembrane region" description="Helical" evidence="7">
    <location>
        <begin position="188"/>
        <end position="211"/>
    </location>
</feature>
<evidence type="ECO:0000256" key="2">
    <source>
        <dbReference type="ARBA" id="ARBA00006293"/>
    </source>
</evidence>
<feature type="region of interest" description="Disordered" evidence="6">
    <location>
        <begin position="1"/>
        <end position="37"/>
    </location>
</feature>
<evidence type="ECO:0000256" key="6">
    <source>
        <dbReference type="SAM" id="MobiDB-lite"/>
    </source>
</evidence>
<dbReference type="GO" id="GO:0000139">
    <property type="term" value="C:Golgi membrane"/>
    <property type="evidence" value="ECO:0007669"/>
    <property type="project" value="TreeGrafter"/>
</dbReference>
<organism evidence="8 9">
    <name type="scientific">Achlya hypogyna</name>
    <name type="common">Oomycete</name>
    <name type="synonym">Protoachlya hypogyna</name>
    <dbReference type="NCBI Taxonomy" id="1202772"/>
    <lineage>
        <taxon>Eukaryota</taxon>
        <taxon>Sar</taxon>
        <taxon>Stramenopiles</taxon>
        <taxon>Oomycota</taxon>
        <taxon>Saprolegniomycetes</taxon>
        <taxon>Saprolegniales</taxon>
        <taxon>Achlyaceae</taxon>
        <taxon>Achlya</taxon>
    </lineage>
</organism>
<dbReference type="PANTHER" id="PTHR12841:SF6">
    <property type="entry name" value="PROTEIN UNC-50 HOMOLOG"/>
    <property type="match status" value="1"/>
</dbReference>
<dbReference type="STRING" id="1202772.A0A1V9ZTV5"/>
<dbReference type="Proteomes" id="UP000243579">
    <property type="component" value="Unassembled WGS sequence"/>
</dbReference>
<sequence>MMEALPMHVSPTTFAPETPGAKRNFPPRGSGRGGSSGLPLFRNCSSVVPEYFSRVLDYRQMDLEATYYQMVTLCIAPSKVYKSAYYRKQTKNRWARDDPAFAVIQIIFLFVASLAWTVAFEKTSSLGFLLLCDVVVEWFVLGVVISTITWWAANTFLRLTPPGALTSDTFFVEQAVEWQYAFDIHCNAFFVLFLIVHVLQVVVLALVPLLVGDSFLALIAANTLYAIACGGYFYITFLGYMALPFLHNTERFLYPVVGVGGLYLSTLVLSLLLGANFNVAAMSASYYYYT</sequence>
<keyword evidence="3 7" id="KW-0812">Transmembrane</keyword>
<comment type="similarity">
    <text evidence="2">Belongs to the unc-50 family.</text>
</comment>
<evidence type="ECO:0000313" key="8">
    <source>
        <dbReference type="EMBL" id="OQS01424.1"/>
    </source>
</evidence>
<evidence type="ECO:0000256" key="1">
    <source>
        <dbReference type="ARBA" id="ARBA00004141"/>
    </source>
</evidence>
<dbReference type="EMBL" id="JNBR01000008">
    <property type="protein sequence ID" value="OQS01424.1"/>
    <property type="molecule type" value="Genomic_DNA"/>
</dbReference>
<feature type="transmembrane region" description="Helical" evidence="7">
    <location>
        <begin position="100"/>
        <end position="119"/>
    </location>
</feature>
<dbReference type="OrthoDB" id="10027013at2759"/>
<keyword evidence="9" id="KW-1185">Reference proteome</keyword>
<evidence type="ECO:0000256" key="5">
    <source>
        <dbReference type="ARBA" id="ARBA00023136"/>
    </source>
</evidence>
<evidence type="ECO:0000256" key="7">
    <source>
        <dbReference type="SAM" id="Phobius"/>
    </source>
</evidence>
<dbReference type="Pfam" id="PF05216">
    <property type="entry name" value="UNC-50"/>
    <property type="match status" value="1"/>
</dbReference>
<accession>A0A1V9ZTV5</accession>
<gene>
    <name evidence="8" type="ORF">ACHHYP_01064</name>
</gene>
<reference evidence="8 9" key="1">
    <citation type="journal article" date="2014" name="Genome Biol. Evol.">
        <title>The secreted proteins of Achlya hypogyna and Thraustotheca clavata identify the ancestral oomycete secretome and reveal gene acquisitions by horizontal gene transfer.</title>
        <authorList>
            <person name="Misner I."/>
            <person name="Blouin N."/>
            <person name="Leonard G."/>
            <person name="Richards T.A."/>
            <person name="Lane C.E."/>
        </authorList>
    </citation>
    <scope>NUCLEOTIDE SEQUENCE [LARGE SCALE GENOMIC DNA]</scope>
    <source>
        <strain evidence="8 9">ATCC 48635</strain>
    </source>
</reference>
<dbReference type="InterPro" id="IPR007881">
    <property type="entry name" value="UNC-50"/>
</dbReference>
<dbReference type="AlphaFoldDB" id="A0A1V9ZTV5"/>
<feature type="transmembrane region" description="Helical" evidence="7">
    <location>
        <begin position="126"/>
        <end position="153"/>
    </location>
</feature>
<comment type="caution">
    <text evidence="8">The sequence shown here is derived from an EMBL/GenBank/DDBJ whole genome shotgun (WGS) entry which is preliminary data.</text>
</comment>
<keyword evidence="4 7" id="KW-1133">Transmembrane helix</keyword>
<name>A0A1V9ZTV5_ACHHY</name>
<feature type="transmembrane region" description="Helical" evidence="7">
    <location>
        <begin position="223"/>
        <end position="243"/>
    </location>
</feature>
<keyword evidence="5 7" id="KW-0472">Membrane</keyword>
<comment type="subcellular location">
    <subcellularLocation>
        <location evidence="1">Membrane</location>
        <topology evidence="1">Multi-pass membrane protein</topology>
    </subcellularLocation>
</comment>
<proteinExistence type="inferred from homology"/>
<protein>
    <submittedName>
        <fullName evidence="8">Transmembrane protein</fullName>
    </submittedName>
</protein>